<evidence type="ECO:0000313" key="2">
    <source>
        <dbReference type="Proteomes" id="UP000254807"/>
    </source>
</evidence>
<keyword evidence="2" id="KW-1185">Reference proteome</keyword>
<reference evidence="1 2" key="1">
    <citation type="submission" date="2018-06" db="EMBL/GenBank/DDBJ databases">
        <authorList>
            <consortium name="Pathogen Informatics"/>
            <person name="Doyle S."/>
        </authorList>
    </citation>
    <scope>NUCLEOTIDE SEQUENCE [LARGE SCALE GENOMIC DNA]</scope>
    <source>
        <strain evidence="1 2">NCTC12360</strain>
    </source>
</reference>
<proteinExistence type="predicted"/>
<accession>A0A376H1I6</accession>
<name>A0A376H1I6_ENTGA</name>
<gene>
    <name evidence="1" type="ORF">NCTC12360_02689</name>
</gene>
<organism evidence="1 2">
    <name type="scientific">Enterococcus gallinarum</name>
    <dbReference type="NCBI Taxonomy" id="1353"/>
    <lineage>
        <taxon>Bacteria</taxon>
        <taxon>Bacillati</taxon>
        <taxon>Bacillota</taxon>
        <taxon>Bacilli</taxon>
        <taxon>Lactobacillales</taxon>
        <taxon>Enterococcaceae</taxon>
        <taxon>Enterococcus</taxon>
    </lineage>
</organism>
<evidence type="ECO:0000313" key="1">
    <source>
        <dbReference type="EMBL" id="STD84163.1"/>
    </source>
</evidence>
<protein>
    <submittedName>
        <fullName evidence="1">Uncharacterized protein</fullName>
    </submittedName>
</protein>
<dbReference type="AlphaFoldDB" id="A0A376H1I6"/>
<dbReference type="InterPro" id="IPR054275">
    <property type="entry name" value="DUF7006"/>
</dbReference>
<dbReference type="EMBL" id="UFYW01000001">
    <property type="protein sequence ID" value="STD84163.1"/>
    <property type="molecule type" value="Genomic_DNA"/>
</dbReference>
<sequence>MLGQTFQIKTIQDYLNYFINRVNDPVFSTNLPKIKERILQNCVELEKQINGINKDNFFQRWASINRLEAQIWILLELSEVAVKKGRVFTEEEVVLTAQEDCQSYFKEKCGMRLLDETPHSLHFSIN</sequence>
<dbReference type="Pfam" id="PF22652">
    <property type="entry name" value="DUF7006"/>
    <property type="match status" value="1"/>
</dbReference>
<dbReference type="Proteomes" id="UP000254807">
    <property type="component" value="Unassembled WGS sequence"/>
</dbReference>
<dbReference type="RefSeq" id="WP_060813042.1">
    <property type="nucleotide sequence ID" value="NZ_JAJGOJ010000003.1"/>
</dbReference>